<name>A0A8T3ACC0_DENNO</name>
<protein>
    <submittedName>
        <fullName evidence="1">Uncharacterized protein</fullName>
    </submittedName>
</protein>
<dbReference type="Proteomes" id="UP000829196">
    <property type="component" value="Unassembled WGS sequence"/>
</dbReference>
<proteinExistence type="predicted"/>
<dbReference type="AlphaFoldDB" id="A0A8T3ACC0"/>
<reference evidence="1" key="1">
    <citation type="journal article" date="2022" name="Front. Genet.">
        <title>Chromosome-Scale Assembly of the Dendrobium nobile Genome Provides Insights Into the Molecular Mechanism of the Biosynthesis of the Medicinal Active Ingredient of Dendrobium.</title>
        <authorList>
            <person name="Xu Q."/>
            <person name="Niu S.-C."/>
            <person name="Li K.-L."/>
            <person name="Zheng P.-J."/>
            <person name="Zhang X.-J."/>
            <person name="Jia Y."/>
            <person name="Liu Y."/>
            <person name="Niu Y.-X."/>
            <person name="Yu L.-H."/>
            <person name="Chen D.-F."/>
            <person name="Zhang G.-Q."/>
        </authorList>
    </citation>
    <scope>NUCLEOTIDE SEQUENCE</scope>
    <source>
        <tissue evidence="1">Leaf</tissue>
    </source>
</reference>
<sequence length="109" mass="12839">MNMFPSTQFGLILTLVYFYNKETFHYFLANMSFNSDHSMSRSYVFKKKVEITKVDLGIFLNLRTEGIRAHTLTNTFDFDWSEINNVLRGIRVITHLLRVATLNQNVRII</sequence>
<organism evidence="1 2">
    <name type="scientific">Dendrobium nobile</name>
    <name type="common">Orchid</name>
    <dbReference type="NCBI Taxonomy" id="94219"/>
    <lineage>
        <taxon>Eukaryota</taxon>
        <taxon>Viridiplantae</taxon>
        <taxon>Streptophyta</taxon>
        <taxon>Embryophyta</taxon>
        <taxon>Tracheophyta</taxon>
        <taxon>Spermatophyta</taxon>
        <taxon>Magnoliopsida</taxon>
        <taxon>Liliopsida</taxon>
        <taxon>Asparagales</taxon>
        <taxon>Orchidaceae</taxon>
        <taxon>Epidendroideae</taxon>
        <taxon>Malaxideae</taxon>
        <taxon>Dendrobiinae</taxon>
        <taxon>Dendrobium</taxon>
    </lineage>
</organism>
<evidence type="ECO:0000313" key="2">
    <source>
        <dbReference type="Proteomes" id="UP000829196"/>
    </source>
</evidence>
<gene>
    <name evidence="1" type="ORF">KFK09_023884</name>
</gene>
<dbReference type="EMBL" id="JAGYWB010000017">
    <property type="protein sequence ID" value="KAI0493759.1"/>
    <property type="molecule type" value="Genomic_DNA"/>
</dbReference>
<evidence type="ECO:0000313" key="1">
    <source>
        <dbReference type="EMBL" id="KAI0493759.1"/>
    </source>
</evidence>
<keyword evidence="2" id="KW-1185">Reference proteome</keyword>
<accession>A0A8T3ACC0</accession>
<comment type="caution">
    <text evidence="1">The sequence shown here is derived from an EMBL/GenBank/DDBJ whole genome shotgun (WGS) entry which is preliminary data.</text>
</comment>